<comment type="caution">
    <text evidence="2">The sequence shown here is derived from an EMBL/GenBank/DDBJ whole genome shotgun (WGS) entry which is preliminary data.</text>
</comment>
<comment type="similarity">
    <text evidence="1">Belongs to the DegT/DnrJ/EryC1 family.</text>
</comment>
<keyword evidence="1" id="KW-0663">Pyridoxal phosphate</keyword>
<proteinExistence type="inferred from homology"/>
<dbReference type="Gene3D" id="3.40.640.10">
    <property type="entry name" value="Type I PLP-dependent aspartate aminotransferase-like (Major domain)"/>
    <property type="match status" value="1"/>
</dbReference>
<dbReference type="PANTHER" id="PTHR30244:SF34">
    <property type="entry name" value="DTDP-4-AMINO-4,6-DIDEOXYGALACTOSE TRANSAMINASE"/>
    <property type="match status" value="1"/>
</dbReference>
<keyword evidence="3" id="KW-1185">Reference proteome</keyword>
<accession>A0A3N6PEJ0</accession>
<dbReference type="InterPro" id="IPR000653">
    <property type="entry name" value="DegT/StrS_aminotransferase"/>
</dbReference>
<sequence length="321" mass="35675">MKFTKDSKTPDPIPQDGIEQAIKLMETGRLYRYNFGTEFNENTDNSSLEEELASEVAQLEVEFSKYTGHKYTIAVNSCGSALFLSLKAAGVQPGAKVLTNGFTFTAVPSSIVHAGAVPIYLECNELYQVDLDDLKGKIQAHQDAKFFILSHMRGHISDLQAIEEICCQAGVFLIEDCAHSLGSKWYDNNQKKDRLVGQYGQIACFSSQSYKLLNSGEGGFIATNNEKIAAYCILAAGSYEKLYKKHLSRPFDNDLFEQMKPLVPNFSLRMNNLTAAVLRPQIKTLETKISEYNHKGVGKGVLVSPLLHRVGRKAPPYINKC</sequence>
<evidence type="ECO:0000256" key="1">
    <source>
        <dbReference type="RuleBase" id="RU004508"/>
    </source>
</evidence>
<dbReference type="RefSeq" id="WP_124154541.1">
    <property type="nucleotide sequence ID" value="NZ_CAWOLW010000312.1"/>
</dbReference>
<dbReference type="InterPro" id="IPR015421">
    <property type="entry name" value="PyrdxlP-dep_Trfase_major"/>
</dbReference>
<dbReference type="PANTHER" id="PTHR30244">
    <property type="entry name" value="TRANSAMINASE"/>
    <property type="match status" value="1"/>
</dbReference>
<dbReference type="AlphaFoldDB" id="A0A3N6PEJ0"/>
<dbReference type="SUPFAM" id="SSF53383">
    <property type="entry name" value="PLP-dependent transferases"/>
    <property type="match status" value="1"/>
</dbReference>
<keyword evidence="2" id="KW-0032">Aminotransferase</keyword>
<dbReference type="GO" id="GO:0000271">
    <property type="term" value="P:polysaccharide biosynthetic process"/>
    <property type="evidence" value="ECO:0007669"/>
    <property type="project" value="TreeGrafter"/>
</dbReference>
<evidence type="ECO:0000313" key="2">
    <source>
        <dbReference type="EMBL" id="RQH46927.1"/>
    </source>
</evidence>
<protein>
    <submittedName>
        <fullName evidence="2">Aminotransferase class I/II-fold pyridoxal phosphate-dependent enzyme</fullName>
    </submittedName>
</protein>
<dbReference type="GO" id="GO:0008483">
    <property type="term" value="F:transaminase activity"/>
    <property type="evidence" value="ECO:0007669"/>
    <property type="project" value="UniProtKB-KW"/>
</dbReference>
<keyword evidence="2" id="KW-0808">Transferase</keyword>
<dbReference type="Pfam" id="PF01041">
    <property type="entry name" value="DegT_DnrJ_EryC1"/>
    <property type="match status" value="1"/>
</dbReference>
<evidence type="ECO:0000313" key="3">
    <source>
        <dbReference type="Proteomes" id="UP000269154"/>
    </source>
</evidence>
<dbReference type="GO" id="GO:0030170">
    <property type="term" value="F:pyridoxal phosphate binding"/>
    <property type="evidence" value="ECO:0007669"/>
    <property type="project" value="TreeGrafter"/>
</dbReference>
<gene>
    <name evidence="2" type="ORF">D5R40_09345</name>
</gene>
<dbReference type="InterPro" id="IPR015424">
    <property type="entry name" value="PyrdxlP-dep_Trfase"/>
</dbReference>
<name>A0A3N6PEJ0_9CYAN</name>
<dbReference type="EMBL" id="RCBY01000038">
    <property type="protein sequence ID" value="RQH46927.1"/>
    <property type="molecule type" value="Genomic_DNA"/>
</dbReference>
<organism evidence="2 3">
    <name type="scientific">Okeania hirsuta</name>
    <dbReference type="NCBI Taxonomy" id="1458930"/>
    <lineage>
        <taxon>Bacteria</taxon>
        <taxon>Bacillati</taxon>
        <taxon>Cyanobacteriota</taxon>
        <taxon>Cyanophyceae</taxon>
        <taxon>Oscillatoriophycideae</taxon>
        <taxon>Oscillatoriales</taxon>
        <taxon>Microcoleaceae</taxon>
        <taxon>Okeania</taxon>
    </lineage>
</organism>
<dbReference type="OrthoDB" id="9810913at2"/>
<dbReference type="Proteomes" id="UP000269154">
    <property type="component" value="Unassembled WGS sequence"/>
</dbReference>
<reference evidence="2 3" key="1">
    <citation type="journal article" date="2018" name="ACS Chem. Biol.">
        <title>Ketoreductase domain dysfunction expands chemodiversity: malyngamide biosynthesis in the cyanobacterium Okeania hirsuta.</title>
        <authorList>
            <person name="Moss N.A."/>
            <person name="Leao T."/>
            <person name="Rankin M."/>
            <person name="McCullough T.M."/>
            <person name="Qu P."/>
            <person name="Korobeynikov A."/>
            <person name="Smith J.L."/>
            <person name="Gerwick L."/>
            <person name="Gerwick W.H."/>
        </authorList>
    </citation>
    <scope>NUCLEOTIDE SEQUENCE [LARGE SCALE GENOMIC DNA]</scope>
    <source>
        <strain evidence="2 3">PAB10Feb10-1</strain>
    </source>
</reference>